<dbReference type="InterPro" id="IPR052984">
    <property type="entry name" value="UPF0421"/>
</dbReference>
<comment type="subcellular location">
    <subcellularLocation>
        <location evidence="1">Cell membrane</location>
        <topology evidence="1">Multi-pass membrane protein</topology>
    </subcellularLocation>
</comment>
<feature type="domain" description="Putative aromatic acid exporter C-terminal" evidence="7">
    <location>
        <begin position="146"/>
        <end position="310"/>
    </location>
</feature>
<keyword evidence="9" id="KW-1185">Reference proteome</keyword>
<sequence length="317" mass="36653">MLKIGYRTVKTAVGTALAIYIAQLLNLEFYVSAGILVILCVKPTKKRSFQSAWERFLACLLGMFFAGVFFELIGYHPISLGLLLLLFIPTTVALKITEGIVTSSVIILHLYTVGDLSLSLIMNELLIIAIGIGLALTINLYMPSMENELKKLQLDVERNFKYIFIEFAGFLEKRESEWDGKEILEVAALIERAAGLALKNIENHMLRHEDEYYHYFKMREKQLEILERVMPIISSLDQTYIQGKEIAHFLRELSEGVHSGNTAKIYLEKLEELKEQFRQSPLPKDRKEFETRSALFYFVNEMEQYLLIKRYFKRSDV</sequence>
<comment type="caution">
    <text evidence="8">The sequence shown here is derived from an EMBL/GenBank/DDBJ whole genome shotgun (WGS) entry which is preliminary data.</text>
</comment>
<accession>A0A366XW52</accession>
<dbReference type="InterPro" id="IPR038323">
    <property type="entry name" value="ArAE_1_C_sf"/>
</dbReference>
<evidence type="ECO:0000256" key="1">
    <source>
        <dbReference type="ARBA" id="ARBA00004651"/>
    </source>
</evidence>
<evidence type="ECO:0000256" key="3">
    <source>
        <dbReference type="ARBA" id="ARBA00022692"/>
    </source>
</evidence>
<organism evidence="8 9">
    <name type="scientific">Bacillus taeanensis</name>
    <dbReference type="NCBI Taxonomy" id="273032"/>
    <lineage>
        <taxon>Bacteria</taxon>
        <taxon>Bacillati</taxon>
        <taxon>Bacillota</taxon>
        <taxon>Bacilli</taxon>
        <taxon>Bacillales</taxon>
        <taxon>Bacillaceae</taxon>
        <taxon>Bacillus</taxon>
    </lineage>
</organism>
<evidence type="ECO:0000313" key="8">
    <source>
        <dbReference type="EMBL" id="RBW70630.1"/>
    </source>
</evidence>
<keyword evidence="2" id="KW-1003">Cell membrane</keyword>
<dbReference type="PANTHER" id="PTHR40064:SF1">
    <property type="entry name" value="MEMBRANE PROTEIN"/>
    <property type="match status" value="1"/>
</dbReference>
<evidence type="ECO:0000259" key="7">
    <source>
        <dbReference type="Pfam" id="PF11728"/>
    </source>
</evidence>
<proteinExistence type="predicted"/>
<dbReference type="Proteomes" id="UP000253314">
    <property type="component" value="Unassembled WGS sequence"/>
</dbReference>
<feature type="transmembrane region" description="Helical" evidence="6">
    <location>
        <begin position="53"/>
        <end position="75"/>
    </location>
</feature>
<feature type="transmembrane region" description="Helical" evidence="6">
    <location>
        <begin position="20"/>
        <end position="41"/>
    </location>
</feature>
<protein>
    <submittedName>
        <fullName evidence="8">Aromatic acid exporter family protein</fullName>
    </submittedName>
</protein>
<dbReference type="Pfam" id="PF06081">
    <property type="entry name" value="ArAE_1"/>
    <property type="match status" value="1"/>
</dbReference>
<dbReference type="RefSeq" id="WP_113805084.1">
    <property type="nucleotide sequence ID" value="NZ_QOCW01000004.1"/>
</dbReference>
<name>A0A366XW52_9BACI</name>
<evidence type="ECO:0000313" key="9">
    <source>
        <dbReference type="Proteomes" id="UP000253314"/>
    </source>
</evidence>
<keyword evidence="4 6" id="KW-1133">Transmembrane helix</keyword>
<feature type="transmembrane region" description="Helical" evidence="6">
    <location>
        <begin position="120"/>
        <end position="142"/>
    </location>
</feature>
<keyword evidence="3 6" id="KW-0812">Transmembrane</keyword>
<feature type="transmembrane region" description="Helical" evidence="6">
    <location>
        <begin position="81"/>
        <end position="108"/>
    </location>
</feature>
<evidence type="ECO:0000256" key="6">
    <source>
        <dbReference type="SAM" id="Phobius"/>
    </source>
</evidence>
<reference evidence="8 9" key="1">
    <citation type="submission" date="2018-07" db="EMBL/GenBank/DDBJ databases">
        <title>Lottiidibacillus patelloidae gen. nov., sp. nov., isolated from the intestinal tract of a marine limpet and the reclassification of B. taeanensis BH030017T, B. algicola KMM 3737T and B. hwajinpoensis SW-72T as genus Lottiidibacillus.</title>
        <authorList>
            <person name="Liu R."/>
            <person name="Huang Z."/>
        </authorList>
    </citation>
    <scope>NUCLEOTIDE SEQUENCE [LARGE SCALE GENOMIC DNA]</scope>
    <source>
        <strain evidence="8 9">BH030017</strain>
    </source>
</reference>
<dbReference type="AlphaFoldDB" id="A0A366XW52"/>
<gene>
    <name evidence="8" type="ORF">DS031_06370</name>
</gene>
<dbReference type="OrthoDB" id="357521at2"/>
<evidence type="ECO:0000256" key="4">
    <source>
        <dbReference type="ARBA" id="ARBA00022989"/>
    </source>
</evidence>
<dbReference type="Gene3D" id="1.20.120.940">
    <property type="entry name" value="Putative aromatic acid exporter, C-terminal domain"/>
    <property type="match status" value="1"/>
</dbReference>
<dbReference type="InterPro" id="IPR021062">
    <property type="entry name" value="ArAE_1_C"/>
</dbReference>
<dbReference type="PANTHER" id="PTHR40064">
    <property type="entry name" value="MEMBRANE PROTEIN-RELATED"/>
    <property type="match status" value="1"/>
</dbReference>
<dbReference type="InterPro" id="IPR010343">
    <property type="entry name" value="ArAE_1"/>
</dbReference>
<evidence type="ECO:0000256" key="5">
    <source>
        <dbReference type="ARBA" id="ARBA00023136"/>
    </source>
</evidence>
<dbReference type="GO" id="GO:0005886">
    <property type="term" value="C:plasma membrane"/>
    <property type="evidence" value="ECO:0007669"/>
    <property type="project" value="UniProtKB-SubCell"/>
</dbReference>
<dbReference type="EMBL" id="QOCW01000004">
    <property type="protein sequence ID" value="RBW70630.1"/>
    <property type="molecule type" value="Genomic_DNA"/>
</dbReference>
<dbReference type="Pfam" id="PF11728">
    <property type="entry name" value="ArAE_1_C"/>
    <property type="match status" value="1"/>
</dbReference>
<keyword evidence="5 6" id="KW-0472">Membrane</keyword>
<evidence type="ECO:0000256" key="2">
    <source>
        <dbReference type="ARBA" id="ARBA00022475"/>
    </source>
</evidence>